<evidence type="ECO:0000313" key="2">
    <source>
        <dbReference type="EnsemblMetazoa" id="Aqu2.1.12729_001"/>
    </source>
</evidence>
<dbReference type="EnsemblMetazoa" id="Aqu2.1.12729_001">
    <property type="protein sequence ID" value="Aqu2.1.12729_001"/>
    <property type="gene ID" value="Aqu2.1.12729"/>
</dbReference>
<organism evidence="2">
    <name type="scientific">Amphimedon queenslandica</name>
    <name type="common">Sponge</name>
    <dbReference type="NCBI Taxonomy" id="400682"/>
    <lineage>
        <taxon>Eukaryota</taxon>
        <taxon>Metazoa</taxon>
        <taxon>Porifera</taxon>
        <taxon>Demospongiae</taxon>
        <taxon>Heteroscleromorpha</taxon>
        <taxon>Haplosclerida</taxon>
        <taxon>Niphatidae</taxon>
        <taxon>Amphimedon</taxon>
    </lineage>
</organism>
<feature type="coiled-coil region" evidence="1">
    <location>
        <begin position="34"/>
        <end position="89"/>
    </location>
</feature>
<protein>
    <recommendedName>
        <fullName evidence="3">Myosin tail domain-containing protein</fullName>
    </recommendedName>
</protein>
<proteinExistence type="predicted"/>
<dbReference type="InParanoid" id="A0A1X7TE16"/>
<sequence>MTIVMISASCSHCYVEDLHSSTEQSDCCYKEAVSQRLQDQVNSLNAKVRNLRRDKEDAESEVESIQKKLRQAKSQLEEAVEESSFLKAHMFKLRSGGGATSLCYHCHNNVH</sequence>
<dbReference type="AlphaFoldDB" id="A0A1X7TE16"/>
<reference evidence="2" key="1">
    <citation type="submission" date="2017-05" db="UniProtKB">
        <authorList>
            <consortium name="EnsemblMetazoa"/>
        </authorList>
    </citation>
    <scope>IDENTIFICATION</scope>
</reference>
<name>A0A1X7TE16_AMPQE</name>
<keyword evidence="1" id="KW-0175">Coiled coil</keyword>
<evidence type="ECO:0008006" key="3">
    <source>
        <dbReference type="Google" id="ProtNLM"/>
    </source>
</evidence>
<dbReference type="OrthoDB" id="312459at2759"/>
<accession>A0A1X7TE16</accession>
<evidence type="ECO:0000256" key="1">
    <source>
        <dbReference type="SAM" id="Coils"/>
    </source>
</evidence>